<accession>T0YN61</accession>
<reference evidence="2" key="2">
    <citation type="journal article" date="2014" name="ISME J.">
        <title>Microbial stratification in low pH oxic and suboxic macroscopic growths along an acid mine drainage.</title>
        <authorList>
            <person name="Mendez-Garcia C."/>
            <person name="Mesa V."/>
            <person name="Sprenger R.R."/>
            <person name="Richter M."/>
            <person name="Diez M.S."/>
            <person name="Solano J."/>
            <person name="Bargiela R."/>
            <person name="Golyshina O.V."/>
            <person name="Manteca A."/>
            <person name="Ramos J.L."/>
            <person name="Gallego J.R."/>
            <person name="Llorente I."/>
            <person name="Martins Dos Santos V.A."/>
            <person name="Jensen O.N."/>
            <person name="Pelaez A.I."/>
            <person name="Sanchez J."/>
            <person name="Ferrer M."/>
        </authorList>
    </citation>
    <scope>NUCLEOTIDE SEQUENCE</scope>
</reference>
<feature type="non-terminal residue" evidence="2">
    <location>
        <position position="188"/>
    </location>
</feature>
<name>T0YN61_9ZZZZ</name>
<proteinExistence type="predicted"/>
<reference evidence="2" key="1">
    <citation type="submission" date="2013-08" db="EMBL/GenBank/DDBJ databases">
        <authorList>
            <person name="Mendez C."/>
            <person name="Richter M."/>
            <person name="Ferrer M."/>
            <person name="Sanchez J."/>
        </authorList>
    </citation>
    <scope>NUCLEOTIDE SEQUENCE</scope>
</reference>
<organism evidence="2">
    <name type="scientific">mine drainage metagenome</name>
    <dbReference type="NCBI Taxonomy" id="410659"/>
    <lineage>
        <taxon>unclassified sequences</taxon>
        <taxon>metagenomes</taxon>
        <taxon>ecological metagenomes</taxon>
    </lineage>
</organism>
<protein>
    <submittedName>
        <fullName evidence="2">Permease</fullName>
    </submittedName>
</protein>
<sequence length="188" mass="20525">APLPFAQPNRLVSIGKGPELIVPARWYGALHDLPALQSVAYWTGASAANMASPGKPTAPVTTMGVGESYLPTLGVHMALGRNFSAAELQRHGPRAVILSYGFWRQRYAGRDAALGSTLQVDGHTCTIVGVLPKRYRWIVPFDLLVPANLHQAIEQKWNLSVFARLHASIGVRQAGVQINERLQQWLQA</sequence>
<dbReference type="Pfam" id="PF12704">
    <property type="entry name" value="MacB_PCD"/>
    <property type="match status" value="1"/>
</dbReference>
<gene>
    <name evidence="2" type="ORF">B2A_11988</name>
</gene>
<comment type="caution">
    <text evidence="2">The sequence shown here is derived from an EMBL/GenBank/DDBJ whole genome shotgun (WGS) entry which is preliminary data.</text>
</comment>
<dbReference type="AlphaFoldDB" id="T0YN61"/>
<feature type="domain" description="MacB-like periplasmic core" evidence="1">
    <location>
        <begin position="29"/>
        <end position="174"/>
    </location>
</feature>
<evidence type="ECO:0000313" key="2">
    <source>
        <dbReference type="EMBL" id="EQD36886.1"/>
    </source>
</evidence>
<evidence type="ECO:0000259" key="1">
    <source>
        <dbReference type="Pfam" id="PF12704"/>
    </source>
</evidence>
<dbReference type="InterPro" id="IPR025857">
    <property type="entry name" value="MacB_PCD"/>
</dbReference>
<dbReference type="EMBL" id="AUZZ01008654">
    <property type="protein sequence ID" value="EQD36886.1"/>
    <property type="molecule type" value="Genomic_DNA"/>
</dbReference>
<feature type="non-terminal residue" evidence="2">
    <location>
        <position position="1"/>
    </location>
</feature>